<dbReference type="Gene3D" id="1.20.1080.10">
    <property type="entry name" value="Glycerol uptake facilitator protein"/>
    <property type="match status" value="2"/>
</dbReference>
<proteinExistence type="inferred from homology"/>
<feature type="transmembrane region" description="Helical" evidence="7">
    <location>
        <begin position="214"/>
        <end position="232"/>
    </location>
</feature>
<sequence>MNHQRPSESFMVFPGMKPKYTEDPNRPGEPRLAGFGWLPNRARHLFISFLGEFIGTFLFLFFAFAATQVANNLRGTRPMDIGSLLYISLAFGFSLAVTVWVFFRISGGLFNPAVSTLEQVHVEVIADMAKVTIAMGLVGALGWMKALLLIIAQLLGAICAAAVVSGLFPGPLSVNTTLSKETSVTRGLFIEMFLTFMLLMTIFMLAAEKHRATFIAPIGIGLALFIAELAGMRPHLKSQVHQR</sequence>
<evidence type="ECO:0000256" key="7">
    <source>
        <dbReference type="SAM" id="Phobius"/>
    </source>
</evidence>
<feature type="transmembrane region" description="Helical" evidence="7">
    <location>
        <begin position="45"/>
        <end position="64"/>
    </location>
</feature>
<evidence type="ECO:0000256" key="4">
    <source>
        <dbReference type="ARBA" id="ARBA00022989"/>
    </source>
</evidence>
<dbReference type="AlphaFoldDB" id="A0AAD4FHB3"/>
<evidence type="ECO:0000256" key="3">
    <source>
        <dbReference type="ARBA" id="ARBA00022692"/>
    </source>
</evidence>
<dbReference type="EMBL" id="JAANER010000005">
    <property type="protein sequence ID" value="KAG9189827.1"/>
    <property type="molecule type" value="Genomic_DNA"/>
</dbReference>
<accession>A0AAD4FHB3</accession>
<comment type="subcellular location">
    <subcellularLocation>
        <location evidence="1">Membrane</location>
        <topology evidence="1">Multi-pass membrane protein</topology>
    </subcellularLocation>
</comment>
<dbReference type="InterPro" id="IPR023271">
    <property type="entry name" value="Aquaporin-like"/>
</dbReference>
<name>A0AAD4FHB3_9PLEO</name>
<evidence type="ECO:0000313" key="8">
    <source>
        <dbReference type="EMBL" id="KAG9189827.1"/>
    </source>
</evidence>
<evidence type="ECO:0000256" key="5">
    <source>
        <dbReference type="ARBA" id="ARBA00023136"/>
    </source>
</evidence>
<dbReference type="GO" id="GO:0015250">
    <property type="term" value="F:water channel activity"/>
    <property type="evidence" value="ECO:0007669"/>
    <property type="project" value="TreeGrafter"/>
</dbReference>
<feature type="transmembrane region" description="Helical" evidence="7">
    <location>
        <begin position="188"/>
        <end position="207"/>
    </location>
</feature>
<dbReference type="SUPFAM" id="SSF81338">
    <property type="entry name" value="Aquaporin-like"/>
    <property type="match status" value="1"/>
</dbReference>
<dbReference type="PRINTS" id="PR00783">
    <property type="entry name" value="MINTRINSICP"/>
</dbReference>
<keyword evidence="4 7" id="KW-1133">Transmembrane helix</keyword>
<feature type="transmembrane region" description="Helical" evidence="7">
    <location>
        <begin position="84"/>
        <end position="103"/>
    </location>
</feature>
<comment type="caution">
    <text evidence="8">The sequence shown here is derived from an EMBL/GenBank/DDBJ whole genome shotgun (WGS) entry which is preliminary data.</text>
</comment>
<dbReference type="PANTHER" id="PTHR19139:SF199">
    <property type="entry name" value="MIP17260P"/>
    <property type="match status" value="1"/>
</dbReference>
<dbReference type="Proteomes" id="UP001199106">
    <property type="component" value="Unassembled WGS sequence"/>
</dbReference>
<keyword evidence="6" id="KW-0813">Transport</keyword>
<evidence type="ECO:0000313" key="9">
    <source>
        <dbReference type="Proteomes" id="UP001199106"/>
    </source>
</evidence>
<protein>
    <recommendedName>
        <fullName evidence="10">Aquaporin-like protein</fullName>
    </recommendedName>
</protein>
<evidence type="ECO:0000256" key="2">
    <source>
        <dbReference type="ARBA" id="ARBA00006175"/>
    </source>
</evidence>
<gene>
    <name evidence="8" type="ORF">G6011_06695</name>
</gene>
<dbReference type="PANTHER" id="PTHR19139">
    <property type="entry name" value="AQUAPORIN TRANSPORTER"/>
    <property type="match status" value="1"/>
</dbReference>
<comment type="similarity">
    <text evidence="2 6">Belongs to the MIP/aquaporin (TC 1.A.8) family.</text>
</comment>
<feature type="transmembrane region" description="Helical" evidence="7">
    <location>
        <begin position="146"/>
        <end position="168"/>
    </location>
</feature>
<dbReference type="Pfam" id="PF00230">
    <property type="entry name" value="MIP"/>
    <property type="match status" value="1"/>
</dbReference>
<keyword evidence="9" id="KW-1185">Reference proteome</keyword>
<dbReference type="InterPro" id="IPR000425">
    <property type="entry name" value="MIP"/>
</dbReference>
<evidence type="ECO:0008006" key="10">
    <source>
        <dbReference type="Google" id="ProtNLM"/>
    </source>
</evidence>
<evidence type="ECO:0000256" key="1">
    <source>
        <dbReference type="ARBA" id="ARBA00004141"/>
    </source>
</evidence>
<keyword evidence="5 7" id="KW-0472">Membrane</keyword>
<dbReference type="InterPro" id="IPR034294">
    <property type="entry name" value="Aquaporin_transptr"/>
</dbReference>
<organism evidence="8 9">
    <name type="scientific">Alternaria panax</name>
    <dbReference type="NCBI Taxonomy" id="48097"/>
    <lineage>
        <taxon>Eukaryota</taxon>
        <taxon>Fungi</taxon>
        <taxon>Dikarya</taxon>
        <taxon>Ascomycota</taxon>
        <taxon>Pezizomycotina</taxon>
        <taxon>Dothideomycetes</taxon>
        <taxon>Pleosporomycetidae</taxon>
        <taxon>Pleosporales</taxon>
        <taxon>Pleosporineae</taxon>
        <taxon>Pleosporaceae</taxon>
        <taxon>Alternaria</taxon>
        <taxon>Alternaria sect. Panax</taxon>
    </lineage>
</organism>
<reference evidence="8" key="1">
    <citation type="submission" date="2021-07" db="EMBL/GenBank/DDBJ databases">
        <title>Genome Resource of American Ginseng Black Spot Pathogen Alternaria panax.</title>
        <authorList>
            <person name="Qiu C."/>
            <person name="Wang W."/>
            <person name="Liu Z."/>
        </authorList>
    </citation>
    <scope>NUCLEOTIDE SEQUENCE</scope>
    <source>
        <strain evidence="8">BNCC115425</strain>
    </source>
</reference>
<dbReference type="GO" id="GO:0005886">
    <property type="term" value="C:plasma membrane"/>
    <property type="evidence" value="ECO:0007669"/>
    <property type="project" value="TreeGrafter"/>
</dbReference>
<keyword evidence="3 6" id="KW-0812">Transmembrane</keyword>
<evidence type="ECO:0000256" key="6">
    <source>
        <dbReference type="RuleBase" id="RU000477"/>
    </source>
</evidence>